<name>A0ABS8UUF2_DATST</name>
<evidence type="ECO:0000313" key="2">
    <source>
        <dbReference type="Proteomes" id="UP000823775"/>
    </source>
</evidence>
<proteinExistence type="predicted"/>
<accession>A0ABS8UUF2</accession>
<evidence type="ECO:0000313" key="1">
    <source>
        <dbReference type="EMBL" id="MCD9638402.1"/>
    </source>
</evidence>
<gene>
    <name evidence="1" type="ORF">HAX54_022360</name>
</gene>
<reference evidence="1 2" key="1">
    <citation type="journal article" date="2021" name="BMC Genomics">
        <title>Datura genome reveals duplications of psychoactive alkaloid biosynthetic genes and high mutation rate following tissue culture.</title>
        <authorList>
            <person name="Rajewski A."/>
            <person name="Carter-House D."/>
            <person name="Stajich J."/>
            <person name="Litt A."/>
        </authorList>
    </citation>
    <scope>NUCLEOTIDE SEQUENCE [LARGE SCALE GENOMIC DNA]</scope>
    <source>
        <strain evidence="1">AR-01</strain>
    </source>
</reference>
<keyword evidence="2" id="KW-1185">Reference proteome</keyword>
<feature type="non-terminal residue" evidence="1">
    <location>
        <position position="104"/>
    </location>
</feature>
<sequence length="104" mass="11429">NACIICEYVFFRVDVGVYFEEMGTTTINYPLATASTPYRTDALWISTGGSLMSHQWKFHCPSVLLTIDSSSAFRGSLPAICQNSTGAASSFMIIPPLVSHLLFR</sequence>
<dbReference type="Proteomes" id="UP000823775">
    <property type="component" value="Unassembled WGS sequence"/>
</dbReference>
<protein>
    <submittedName>
        <fullName evidence="1">Uncharacterized protein</fullName>
    </submittedName>
</protein>
<organism evidence="1 2">
    <name type="scientific">Datura stramonium</name>
    <name type="common">Jimsonweed</name>
    <name type="synonym">Common thornapple</name>
    <dbReference type="NCBI Taxonomy" id="4076"/>
    <lineage>
        <taxon>Eukaryota</taxon>
        <taxon>Viridiplantae</taxon>
        <taxon>Streptophyta</taxon>
        <taxon>Embryophyta</taxon>
        <taxon>Tracheophyta</taxon>
        <taxon>Spermatophyta</taxon>
        <taxon>Magnoliopsida</taxon>
        <taxon>eudicotyledons</taxon>
        <taxon>Gunneridae</taxon>
        <taxon>Pentapetalae</taxon>
        <taxon>asterids</taxon>
        <taxon>lamiids</taxon>
        <taxon>Solanales</taxon>
        <taxon>Solanaceae</taxon>
        <taxon>Solanoideae</taxon>
        <taxon>Datureae</taxon>
        <taxon>Datura</taxon>
    </lineage>
</organism>
<dbReference type="EMBL" id="JACEIK010002692">
    <property type="protein sequence ID" value="MCD9638402.1"/>
    <property type="molecule type" value="Genomic_DNA"/>
</dbReference>
<comment type="caution">
    <text evidence="1">The sequence shown here is derived from an EMBL/GenBank/DDBJ whole genome shotgun (WGS) entry which is preliminary data.</text>
</comment>
<feature type="non-terminal residue" evidence="1">
    <location>
        <position position="1"/>
    </location>
</feature>